<dbReference type="AlphaFoldDB" id="A0A0D2J6E8"/>
<dbReference type="STRING" id="1429043.X474_26150"/>
<reference evidence="1 2" key="1">
    <citation type="submission" date="2013-11" db="EMBL/GenBank/DDBJ databases">
        <title>Metagenomic analysis of a methanogenic consortium involved in long chain n-alkane degradation.</title>
        <authorList>
            <person name="Davidova I.A."/>
            <person name="Callaghan A.V."/>
            <person name="Wawrik B."/>
            <person name="Pruitt S."/>
            <person name="Marks C."/>
            <person name="Duncan K.E."/>
            <person name="Suflita J.M."/>
        </authorList>
    </citation>
    <scope>NUCLEOTIDE SEQUENCE [LARGE SCALE GENOMIC DNA]</scope>
    <source>
        <strain evidence="1 2">SPR</strain>
    </source>
</reference>
<evidence type="ECO:0000313" key="1">
    <source>
        <dbReference type="EMBL" id="KIX11266.1"/>
    </source>
</evidence>
<comment type="caution">
    <text evidence="1">The sequence shown here is derived from an EMBL/GenBank/DDBJ whole genome shotgun (WGS) entry which is preliminary data.</text>
</comment>
<dbReference type="EMBL" id="AZAC01000067">
    <property type="protein sequence ID" value="KIX11266.1"/>
    <property type="molecule type" value="Genomic_DNA"/>
</dbReference>
<accession>A0A0D2J6E8</accession>
<keyword evidence="2" id="KW-1185">Reference proteome</keyword>
<proteinExistence type="predicted"/>
<dbReference type="Proteomes" id="UP000032233">
    <property type="component" value="Unassembled WGS sequence"/>
</dbReference>
<dbReference type="InParanoid" id="A0A0D2J6E8"/>
<organism evidence="1 2">
    <name type="scientific">Dethiosulfatarculus sandiegensis</name>
    <dbReference type="NCBI Taxonomy" id="1429043"/>
    <lineage>
        <taxon>Bacteria</taxon>
        <taxon>Pseudomonadati</taxon>
        <taxon>Thermodesulfobacteriota</taxon>
        <taxon>Desulfarculia</taxon>
        <taxon>Desulfarculales</taxon>
        <taxon>Desulfarculaceae</taxon>
        <taxon>Dethiosulfatarculus</taxon>
    </lineage>
</organism>
<name>A0A0D2J6E8_9BACT</name>
<evidence type="ECO:0000313" key="2">
    <source>
        <dbReference type="Proteomes" id="UP000032233"/>
    </source>
</evidence>
<protein>
    <submittedName>
        <fullName evidence="1">Uncharacterized protein</fullName>
    </submittedName>
</protein>
<gene>
    <name evidence="1" type="ORF">X474_26150</name>
</gene>
<sequence length="64" mass="7442">MWEFKWYFHHLVIQSSIYLQKQLPRPAVQACMATGGCLPEINIFYSARTEPLTQEGLSRVFVPI</sequence>